<dbReference type="EMBL" id="LR031879">
    <property type="protein sequence ID" value="VDD58803.1"/>
    <property type="molecule type" value="Genomic_DNA"/>
</dbReference>
<name>A0A3P6FL35_BRAOL</name>
<accession>A0A3P6FL35</accession>
<gene>
    <name evidence="1" type="ORF">BOLC8T52032H</name>
</gene>
<protein>
    <submittedName>
        <fullName evidence="1">Uncharacterized protein</fullName>
    </submittedName>
</protein>
<sequence>MTRNHVGFARAGVYTDSDLIALKALEKENPKCHELQRNMHLKRMQEWNLLLEKRKSSHISKV</sequence>
<reference evidence="1" key="1">
    <citation type="submission" date="2018-11" db="EMBL/GenBank/DDBJ databases">
        <authorList>
            <consortium name="Genoscope - CEA"/>
            <person name="William W."/>
        </authorList>
    </citation>
    <scope>NUCLEOTIDE SEQUENCE</scope>
</reference>
<dbReference type="AlphaFoldDB" id="A0A3P6FL35"/>
<evidence type="ECO:0000313" key="1">
    <source>
        <dbReference type="EMBL" id="VDD58803.1"/>
    </source>
</evidence>
<organism evidence="1">
    <name type="scientific">Brassica oleracea</name>
    <name type="common">Wild cabbage</name>
    <dbReference type="NCBI Taxonomy" id="3712"/>
    <lineage>
        <taxon>Eukaryota</taxon>
        <taxon>Viridiplantae</taxon>
        <taxon>Streptophyta</taxon>
        <taxon>Embryophyta</taxon>
        <taxon>Tracheophyta</taxon>
        <taxon>Spermatophyta</taxon>
        <taxon>Magnoliopsida</taxon>
        <taxon>eudicotyledons</taxon>
        <taxon>Gunneridae</taxon>
        <taxon>Pentapetalae</taxon>
        <taxon>rosids</taxon>
        <taxon>malvids</taxon>
        <taxon>Brassicales</taxon>
        <taxon>Brassicaceae</taxon>
        <taxon>Brassiceae</taxon>
        <taxon>Brassica</taxon>
    </lineage>
</organism>
<proteinExistence type="predicted"/>